<dbReference type="OMA" id="YILQMIR"/>
<dbReference type="AlphaFoldDB" id="A0A8I6SIZ1"/>
<name>A0A8I6SIZ1_CIMLE</name>
<dbReference type="PANTHER" id="PTHR45734:SF10">
    <property type="entry name" value="BLISTERY, ISOFORM A"/>
    <property type="match status" value="1"/>
</dbReference>
<comment type="subcellular location">
    <subcellularLocation>
        <location evidence="1">Cell junction</location>
    </subcellularLocation>
</comment>
<evidence type="ECO:0000256" key="4">
    <source>
        <dbReference type="ARBA" id="ARBA00022801"/>
    </source>
</evidence>
<feature type="region of interest" description="Disordered" evidence="9">
    <location>
        <begin position="797"/>
        <end position="926"/>
    </location>
</feature>
<dbReference type="Gene3D" id="3.30.505.10">
    <property type="entry name" value="SH2 domain"/>
    <property type="match status" value="1"/>
</dbReference>
<dbReference type="PANTHER" id="PTHR45734">
    <property type="entry name" value="TENSIN"/>
    <property type="match status" value="1"/>
</dbReference>
<dbReference type="SUPFAM" id="SSF50729">
    <property type="entry name" value="PH domain-like"/>
    <property type="match status" value="1"/>
</dbReference>
<dbReference type="Gene3D" id="2.30.29.30">
    <property type="entry name" value="Pleckstrin-homology domain (PH domain)/Phosphotyrosine-binding domain (PTB)"/>
    <property type="match status" value="1"/>
</dbReference>
<evidence type="ECO:0000259" key="11">
    <source>
        <dbReference type="PROSITE" id="PS51181"/>
    </source>
</evidence>
<dbReference type="PROSITE" id="PS51182">
    <property type="entry name" value="C2_TENSIN"/>
    <property type="match status" value="1"/>
</dbReference>
<evidence type="ECO:0000256" key="6">
    <source>
        <dbReference type="ARBA" id="ARBA00022949"/>
    </source>
</evidence>
<keyword evidence="7 8" id="KW-0727">SH2 domain</keyword>
<dbReference type="RefSeq" id="XP_024082726.1">
    <property type="nucleotide sequence ID" value="XM_024226958.1"/>
</dbReference>
<dbReference type="CDD" id="cd01213">
    <property type="entry name" value="PTB_tensin"/>
    <property type="match status" value="1"/>
</dbReference>
<dbReference type="Pfam" id="PF00017">
    <property type="entry name" value="SH2"/>
    <property type="match status" value="1"/>
</dbReference>
<evidence type="ECO:0000256" key="1">
    <source>
        <dbReference type="ARBA" id="ARBA00004282"/>
    </source>
</evidence>
<dbReference type="SMART" id="SM00252">
    <property type="entry name" value="SH2"/>
    <property type="match status" value="1"/>
</dbReference>
<feature type="compositionally biased region" description="Polar residues" evidence="9">
    <location>
        <begin position="722"/>
        <end position="734"/>
    </location>
</feature>
<feature type="compositionally biased region" description="Low complexity" evidence="9">
    <location>
        <begin position="698"/>
        <end position="712"/>
    </location>
</feature>
<dbReference type="InterPro" id="IPR029023">
    <property type="entry name" value="Tensin_phosphatase"/>
</dbReference>
<dbReference type="Gene3D" id="2.60.40.1110">
    <property type="match status" value="1"/>
</dbReference>
<feature type="domain" description="SH2" evidence="10">
    <location>
        <begin position="937"/>
        <end position="1045"/>
    </location>
</feature>
<sequence>METILSEPALVAPYADIRKRSVFLKKMSPSRLNRVEEEDDNVAFLDIFFQRLAITVWQTALHIRKHANELATRSVTPQKQAWGGTEGRPKSRRENAMDLTYITERILSLWFPYDIGAQEYRMGHQQVAHMLQSKHGSSYMVFNLSEPRGGTRREHVRVREVGWPPDLAPPLERLCSVCKDIDSWLSEDSSRIAVLHARGNRERIGVIVAAYMHYSSICGSPEQALDRFAMKRYLDHKIGELELPSNKRYVNYFSGLLSGCIRINSAPLYLTHVTVLGAPSFEPGTCGCRAFIKVYEGLIPVYTSGVHTVSPETRQFTVTVSGGADRRGLQLRGDILLKCYHRHYCNDENSTRCSSPLDSSVASGEPPIQRELIFSCQFHTCAVTDHTLSFTRQELDGACNDLRFPLDGAVELHFSGRSETPRITPAPTPAVPVDNSQDPVTRWDSYEHLDHPPPLSPDSDITEEANGKYNSHQIDAEVTHTYGPLDGSLYATVAKKEEVIASPHTVSMDSGISSAGNGLASQGPCLDQHRELDKLLSEMLMTVRDIEEVPYHARTDSRPFSYGLASPRLVRKLSNDRPSPVFHEGNIVTGSISQDTSNNLTWLQRQQQKLRDRREVQLRWEREPAERSLLSELRVSQTTTRSPSRRTDGYASDTSHLRDDEDFSVPLHINTTAAKVTTGSAPVSPLLPHRSSSRRHPLTSAAARARSADPAPFSGKNRKYSDSSTARGSEQDSGLLSLIDGGDSEKHSSFVASTTRSPSDSSEETAAWPPPPSELQARPGFESLALNLLRDEGYSWRTTSTTSEGTGSPANSPRPQTPAFPVHPRTPYSNGNHSHFDIAGLPPKSPTANRKEWTPLGETLQREHSSTSSRGYDSSDNQYSPKSPVLSNGTMNGGQSSPTPTVYYGTSRRSSIHSNGEPPQEVSPAHVKFVRDTNKYWYKATISREEAINMLKDRPPGTFVVRDSNSFPGAFGLALKVATPPPNAGKSPTGDPANELVRHFLIEPTSRGVRLKGCSNEPVFSSLSALVYQHTLTPLALPCKLVLPESDPSRQMDPSTVSNAQLLLAQGAACNVLYLKTVDTESLTGPQAVVRAITQLFSDALPTAVVVHFKVSTQGITLTDNKRQQFFRRHYPVNTISYCGLDPDDHRWSQRNETTGMPLSSLRCFGFVAREPGNKPDNQCHLFAELEPGQPANAIVNFVAKVMLNGQTKNNIV</sequence>
<feature type="compositionally biased region" description="Low complexity" evidence="9">
    <location>
        <begin position="798"/>
        <end position="808"/>
    </location>
</feature>
<dbReference type="InterPro" id="IPR033929">
    <property type="entry name" value="Tensin_PTB"/>
</dbReference>
<protein>
    <recommendedName>
        <fullName evidence="15">Tensin</fullName>
    </recommendedName>
</protein>
<dbReference type="InterPro" id="IPR013625">
    <property type="entry name" value="PTB"/>
</dbReference>
<dbReference type="InterPro" id="IPR029021">
    <property type="entry name" value="Prot-tyrosine_phosphatase-like"/>
</dbReference>
<dbReference type="GO" id="GO:0005925">
    <property type="term" value="C:focal adhesion"/>
    <property type="evidence" value="ECO:0007669"/>
    <property type="project" value="TreeGrafter"/>
</dbReference>
<dbReference type="Gene3D" id="3.90.190.10">
    <property type="entry name" value="Protein tyrosine phosphatase superfamily"/>
    <property type="match status" value="1"/>
</dbReference>
<evidence type="ECO:0000256" key="8">
    <source>
        <dbReference type="PROSITE-ProRule" id="PRU00191"/>
    </source>
</evidence>
<evidence type="ECO:0000259" key="10">
    <source>
        <dbReference type="PROSITE" id="PS50001"/>
    </source>
</evidence>
<evidence type="ECO:0000256" key="9">
    <source>
        <dbReference type="SAM" id="MobiDB-lite"/>
    </source>
</evidence>
<dbReference type="EnsemblMetazoa" id="XM_024226958.1">
    <property type="protein sequence ID" value="XP_024082726.1"/>
    <property type="gene ID" value="LOC106667887"/>
</dbReference>
<dbReference type="InterPro" id="IPR036860">
    <property type="entry name" value="SH2_dom_sf"/>
</dbReference>
<dbReference type="PROSITE" id="PS50001">
    <property type="entry name" value="SH2"/>
    <property type="match status" value="1"/>
</dbReference>
<evidence type="ECO:0000256" key="3">
    <source>
        <dbReference type="ARBA" id="ARBA00022553"/>
    </source>
</evidence>
<dbReference type="InterPro" id="IPR051484">
    <property type="entry name" value="Tensin_PTEN_phosphatase"/>
</dbReference>
<dbReference type="InterPro" id="IPR014020">
    <property type="entry name" value="Tensin_C2-dom"/>
</dbReference>
<evidence type="ECO:0008006" key="15">
    <source>
        <dbReference type="Google" id="ProtNLM"/>
    </source>
</evidence>
<dbReference type="SMART" id="SM00462">
    <property type="entry name" value="PTB"/>
    <property type="match status" value="1"/>
</dbReference>
<evidence type="ECO:0000256" key="2">
    <source>
        <dbReference type="ARBA" id="ARBA00007881"/>
    </source>
</evidence>
<dbReference type="SMART" id="SM01326">
    <property type="entry name" value="PTEN_C2"/>
    <property type="match status" value="1"/>
</dbReference>
<keyword evidence="3" id="KW-0597">Phosphoprotein</keyword>
<dbReference type="PROSITE" id="PS51181">
    <property type="entry name" value="PPASE_TENSIN"/>
    <property type="match status" value="1"/>
</dbReference>
<comment type="similarity">
    <text evidence="2">Belongs to the PTEN phosphatase protein family.</text>
</comment>
<dbReference type="InterPro" id="IPR011993">
    <property type="entry name" value="PH-like_dom_sf"/>
</dbReference>
<keyword evidence="5" id="KW-0904">Protein phosphatase</keyword>
<feature type="compositionally biased region" description="Polar residues" evidence="9">
    <location>
        <begin position="750"/>
        <end position="760"/>
    </location>
</feature>
<dbReference type="InterPro" id="IPR035892">
    <property type="entry name" value="C2_domain_sf"/>
</dbReference>
<dbReference type="Pfam" id="PF10409">
    <property type="entry name" value="PTEN_C2"/>
    <property type="match status" value="1"/>
</dbReference>
<accession>A0A8I6SIZ1</accession>
<dbReference type="Proteomes" id="UP000494040">
    <property type="component" value="Unassembled WGS sequence"/>
</dbReference>
<dbReference type="InterPro" id="IPR035012">
    <property type="entry name" value="Tensin-like_SH2"/>
</dbReference>
<evidence type="ECO:0000256" key="7">
    <source>
        <dbReference type="ARBA" id="ARBA00022999"/>
    </source>
</evidence>
<evidence type="ECO:0000259" key="12">
    <source>
        <dbReference type="PROSITE" id="PS51182"/>
    </source>
</evidence>
<dbReference type="InterPro" id="IPR006020">
    <property type="entry name" value="PTB/PI_dom"/>
</dbReference>
<dbReference type="SUPFAM" id="SSF52799">
    <property type="entry name" value="(Phosphotyrosine protein) phosphatases II"/>
    <property type="match status" value="1"/>
</dbReference>
<dbReference type="SUPFAM" id="SSF55550">
    <property type="entry name" value="SH2 domain"/>
    <property type="match status" value="1"/>
</dbReference>
<keyword evidence="14" id="KW-1185">Reference proteome</keyword>
<feature type="domain" description="C2 tensin-type" evidence="12">
    <location>
        <begin position="265"/>
        <end position="417"/>
    </location>
</feature>
<dbReference type="GO" id="GO:0004721">
    <property type="term" value="F:phosphoprotein phosphatase activity"/>
    <property type="evidence" value="ECO:0007669"/>
    <property type="project" value="UniProtKB-KW"/>
</dbReference>
<feature type="compositionally biased region" description="Polar residues" evidence="9">
    <location>
        <begin position="876"/>
        <end position="900"/>
    </location>
</feature>
<dbReference type="KEGG" id="clec:106667887"/>
<keyword evidence="4" id="KW-0378">Hydrolase</keyword>
<dbReference type="GeneID" id="106667887"/>
<evidence type="ECO:0000256" key="5">
    <source>
        <dbReference type="ARBA" id="ARBA00022912"/>
    </source>
</evidence>
<feature type="compositionally biased region" description="Low complexity" evidence="9">
    <location>
        <begin position="866"/>
        <end position="875"/>
    </location>
</feature>
<evidence type="ECO:0000313" key="14">
    <source>
        <dbReference type="Proteomes" id="UP000494040"/>
    </source>
</evidence>
<evidence type="ECO:0000313" key="13">
    <source>
        <dbReference type="EnsemblMetazoa" id="XP_024082726.1"/>
    </source>
</evidence>
<feature type="region of interest" description="Disordered" evidence="9">
    <location>
        <begin position="676"/>
        <end position="778"/>
    </location>
</feature>
<dbReference type="CTD" id="41144"/>
<organism evidence="13 14">
    <name type="scientific">Cimex lectularius</name>
    <name type="common">Bed bug</name>
    <name type="synonym">Acanthia lectularia</name>
    <dbReference type="NCBI Taxonomy" id="79782"/>
    <lineage>
        <taxon>Eukaryota</taxon>
        <taxon>Metazoa</taxon>
        <taxon>Ecdysozoa</taxon>
        <taxon>Arthropoda</taxon>
        <taxon>Hexapoda</taxon>
        <taxon>Insecta</taxon>
        <taxon>Pterygota</taxon>
        <taxon>Neoptera</taxon>
        <taxon>Paraneoptera</taxon>
        <taxon>Hemiptera</taxon>
        <taxon>Heteroptera</taxon>
        <taxon>Panheteroptera</taxon>
        <taxon>Cimicomorpha</taxon>
        <taxon>Cimicidae</taxon>
        <taxon>Cimex</taxon>
    </lineage>
</organism>
<proteinExistence type="inferred from homology"/>
<reference evidence="13" key="1">
    <citation type="submission" date="2022-01" db="UniProtKB">
        <authorList>
            <consortium name="EnsemblMetazoa"/>
        </authorList>
    </citation>
    <scope>IDENTIFICATION</scope>
</reference>
<keyword evidence="6" id="KW-0965">Cell junction</keyword>
<dbReference type="InterPro" id="IPR000980">
    <property type="entry name" value="SH2"/>
</dbReference>
<feature type="domain" description="Phosphatase tensin-type" evidence="11">
    <location>
        <begin position="88"/>
        <end position="260"/>
    </location>
</feature>
<dbReference type="Pfam" id="PF08416">
    <property type="entry name" value="PTB"/>
    <property type="match status" value="1"/>
</dbReference>
<dbReference type="OrthoDB" id="6273691at2759"/>
<dbReference type="SUPFAM" id="SSF49562">
    <property type="entry name" value="C2 domain (Calcium/lipid-binding domain, CaLB)"/>
    <property type="match status" value="1"/>
</dbReference>
<feature type="region of interest" description="Disordered" evidence="9">
    <location>
        <begin position="631"/>
        <end position="658"/>
    </location>
</feature>
<dbReference type="CDD" id="cd09927">
    <property type="entry name" value="SH2_Tensin_like"/>
    <property type="match status" value="1"/>
</dbReference>